<dbReference type="Gene3D" id="1.20.1250.20">
    <property type="entry name" value="MFS general substrate transporter like domains"/>
    <property type="match status" value="1"/>
</dbReference>
<evidence type="ECO:0000313" key="2">
    <source>
        <dbReference type="EMBL" id="CAK9061794.1"/>
    </source>
</evidence>
<dbReference type="EMBL" id="CAXAMM010027892">
    <property type="protein sequence ID" value="CAK9061794.1"/>
    <property type="molecule type" value="Genomic_DNA"/>
</dbReference>
<reference evidence="2 3" key="1">
    <citation type="submission" date="2024-02" db="EMBL/GenBank/DDBJ databases">
        <authorList>
            <person name="Chen Y."/>
            <person name="Shah S."/>
            <person name="Dougan E. K."/>
            <person name="Thang M."/>
            <person name="Chan C."/>
        </authorList>
    </citation>
    <scope>NUCLEOTIDE SEQUENCE [LARGE SCALE GENOMIC DNA]</scope>
</reference>
<name>A0ABP0NHC8_9DINO</name>
<proteinExistence type="predicted"/>
<evidence type="ECO:0000256" key="1">
    <source>
        <dbReference type="SAM" id="Phobius"/>
    </source>
</evidence>
<dbReference type="InterPro" id="IPR036259">
    <property type="entry name" value="MFS_trans_sf"/>
</dbReference>
<keyword evidence="1" id="KW-0472">Membrane</keyword>
<feature type="transmembrane region" description="Helical" evidence="1">
    <location>
        <begin position="42"/>
        <end position="63"/>
    </location>
</feature>
<keyword evidence="1" id="KW-1133">Transmembrane helix</keyword>
<dbReference type="Proteomes" id="UP001642464">
    <property type="component" value="Unassembled WGS sequence"/>
</dbReference>
<keyword evidence="1" id="KW-0812">Transmembrane</keyword>
<dbReference type="SUPFAM" id="SSF103473">
    <property type="entry name" value="MFS general substrate transporter"/>
    <property type="match status" value="1"/>
</dbReference>
<evidence type="ECO:0008006" key="4">
    <source>
        <dbReference type="Google" id="ProtNLM"/>
    </source>
</evidence>
<accession>A0ABP0NHC8</accession>
<evidence type="ECO:0000313" key="3">
    <source>
        <dbReference type="Proteomes" id="UP001642464"/>
    </source>
</evidence>
<protein>
    <recommendedName>
        <fullName evidence="4">Solute carrier family 40 protein</fullName>
    </recommendedName>
</protein>
<feature type="transmembrane region" description="Helical" evidence="1">
    <location>
        <begin position="7"/>
        <end position="30"/>
    </location>
</feature>
<sequence length="174" mass="18502">MWKENSTLRLLSVVVFLDFLAEQMLVSLLLLYSEAQFHFSAIYLACELLLVGVSASLSLLWVVPKLQKQMGDLKLMRVGMLANTFSVALFRAFLPPLGCLLSFAVFPTANCLAASASGGGAVAQGVISSARTLAEGLSPVLFGGLFQAPVLKSDVGLGDELAKALEVADDRGYT</sequence>
<organism evidence="2 3">
    <name type="scientific">Durusdinium trenchii</name>
    <dbReference type="NCBI Taxonomy" id="1381693"/>
    <lineage>
        <taxon>Eukaryota</taxon>
        <taxon>Sar</taxon>
        <taxon>Alveolata</taxon>
        <taxon>Dinophyceae</taxon>
        <taxon>Suessiales</taxon>
        <taxon>Symbiodiniaceae</taxon>
        <taxon>Durusdinium</taxon>
    </lineage>
</organism>
<comment type="caution">
    <text evidence="2">The sequence shown here is derived from an EMBL/GenBank/DDBJ whole genome shotgun (WGS) entry which is preliminary data.</text>
</comment>
<keyword evidence="3" id="KW-1185">Reference proteome</keyword>
<gene>
    <name evidence="2" type="ORF">SCF082_LOCUS32315</name>
</gene>